<dbReference type="GO" id="GO:0016791">
    <property type="term" value="F:phosphatase activity"/>
    <property type="evidence" value="ECO:0007669"/>
    <property type="project" value="TreeGrafter"/>
</dbReference>
<proteinExistence type="predicted"/>
<evidence type="ECO:0000259" key="2">
    <source>
        <dbReference type="SMART" id="SM00331"/>
    </source>
</evidence>
<dbReference type="Proteomes" id="UP000198863">
    <property type="component" value="Unassembled WGS sequence"/>
</dbReference>
<dbReference type="PANTHER" id="PTHR43156:SF2">
    <property type="entry name" value="STAGE II SPORULATION PROTEIN E"/>
    <property type="match status" value="1"/>
</dbReference>
<dbReference type="SMART" id="SM00331">
    <property type="entry name" value="PP2C_SIG"/>
    <property type="match status" value="1"/>
</dbReference>
<dbReference type="EMBL" id="FNCF01000002">
    <property type="protein sequence ID" value="SDF83604.1"/>
    <property type="molecule type" value="Genomic_DNA"/>
</dbReference>
<dbReference type="AlphaFoldDB" id="A0A1G7PBK1"/>
<dbReference type="RefSeq" id="WP_207507614.1">
    <property type="nucleotide sequence ID" value="NZ_FNCF01000002.1"/>
</dbReference>
<gene>
    <name evidence="3" type="ORF">SAMN05660324_1024</name>
</gene>
<name>A0A1G7PBK1_9ACTN</name>
<dbReference type="SUPFAM" id="SSF81606">
    <property type="entry name" value="PP2C-like"/>
    <property type="match status" value="1"/>
</dbReference>
<dbReference type="Gene3D" id="3.60.40.10">
    <property type="entry name" value="PPM-type phosphatase domain"/>
    <property type="match status" value="1"/>
</dbReference>
<reference evidence="4" key="1">
    <citation type="submission" date="2016-10" db="EMBL/GenBank/DDBJ databases">
        <authorList>
            <person name="Varghese N."/>
            <person name="Submissions S."/>
        </authorList>
    </citation>
    <scope>NUCLEOTIDE SEQUENCE [LARGE SCALE GENOMIC DNA]</scope>
    <source>
        <strain evidence="4">DSM 44526</strain>
    </source>
</reference>
<organism evidence="3 4">
    <name type="scientific">Klenkia brasiliensis</name>
    <dbReference type="NCBI Taxonomy" id="333142"/>
    <lineage>
        <taxon>Bacteria</taxon>
        <taxon>Bacillati</taxon>
        <taxon>Actinomycetota</taxon>
        <taxon>Actinomycetes</taxon>
        <taxon>Geodermatophilales</taxon>
        <taxon>Geodermatophilaceae</taxon>
        <taxon>Klenkia</taxon>
    </lineage>
</organism>
<feature type="domain" description="PPM-type phosphatase" evidence="2">
    <location>
        <begin position="362"/>
        <end position="580"/>
    </location>
</feature>
<keyword evidence="4" id="KW-1185">Reference proteome</keyword>
<evidence type="ECO:0000313" key="4">
    <source>
        <dbReference type="Proteomes" id="UP000198863"/>
    </source>
</evidence>
<dbReference type="InterPro" id="IPR052016">
    <property type="entry name" value="Bact_Sigma-Reg"/>
</dbReference>
<evidence type="ECO:0000256" key="1">
    <source>
        <dbReference type="ARBA" id="ARBA00022801"/>
    </source>
</evidence>
<evidence type="ECO:0000313" key="3">
    <source>
        <dbReference type="EMBL" id="SDF83604.1"/>
    </source>
</evidence>
<sequence>MHTDDDAVARRVLGPGPLTPVRQLFLDTDWSATAIGPPASWPASLQAAVSTAMNTGFGMLVMAGPELVMVYNDAYAPLMGELHPAMGRPLPEVWADEWPLLAPMVAAVQDEQVANYFVDFPLLSSRNGFPEQTWFTYSYSPLLDPDLGVVGVLDTVTETTDRVLAARRLGLAQALGQVSTTRHPDLDRAAAAVVEVLAAHRDDLPFAALHLLGDVADPGGPLRSVAVHGVDSADPGPAAQGWLRASLGGAPVEVHPLAGTGWAGVHASDGAGGGAVQGAVVLPLTPPGRGSPIGALALGLSPHLRHDDAYRTFWELVASQVAGILGDTLAHLAEQAAAAASRSMAEVLQRSLLTEPAAPDHLEVVVRYRPAVTEVEVGGDWYDAFRCPDGSTWLVVGDVAGHDQAAAATMGQVRNLLRGIAWSTQTSPAQALATLDTAIAGLGVGTLTSVVAARIEQDPELAGSGVRRLRWSNAGHPPPVLLHADGGAQPLTAPVDLILGADPGAGRRDHEVELRPGDGVLLYTDGLVERRDGDLDAGQDWLVAELAGRGDAPVARLCDDLLSRVEAHAEDDIALLALRAHPEDRPVPVTPR</sequence>
<protein>
    <submittedName>
        <fullName evidence="3">Stage II sporulation protein E (SpoIIE)</fullName>
    </submittedName>
</protein>
<dbReference type="InterPro" id="IPR036457">
    <property type="entry name" value="PPM-type-like_dom_sf"/>
</dbReference>
<dbReference type="PANTHER" id="PTHR43156">
    <property type="entry name" value="STAGE II SPORULATION PROTEIN E-RELATED"/>
    <property type="match status" value="1"/>
</dbReference>
<dbReference type="InterPro" id="IPR001932">
    <property type="entry name" value="PPM-type_phosphatase-like_dom"/>
</dbReference>
<dbReference type="Pfam" id="PF07228">
    <property type="entry name" value="SpoIIE"/>
    <property type="match status" value="1"/>
</dbReference>
<dbReference type="Gene3D" id="3.30.450.20">
    <property type="entry name" value="PAS domain"/>
    <property type="match status" value="1"/>
</dbReference>
<accession>A0A1G7PBK1</accession>
<keyword evidence="1" id="KW-0378">Hydrolase</keyword>